<dbReference type="Proteomes" id="UP000295087">
    <property type="component" value="Unassembled WGS sequence"/>
</dbReference>
<evidence type="ECO:0000256" key="6">
    <source>
        <dbReference type="ARBA" id="ARBA00022679"/>
    </source>
</evidence>
<dbReference type="GO" id="GO:0051701">
    <property type="term" value="P:biological process involved in interaction with host"/>
    <property type="evidence" value="ECO:0007669"/>
    <property type="project" value="TreeGrafter"/>
</dbReference>
<evidence type="ECO:0000313" key="14">
    <source>
        <dbReference type="EMBL" id="TDP31810.1"/>
    </source>
</evidence>
<evidence type="ECO:0000259" key="12">
    <source>
        <dbReference type="Pfam" id="PF03007"/>
    </source>
</evidence>
<accession>A0A4R6P490</accession>
<keyword evidence="6 11" id="KW-0808">Transferase</keyword>
<gene>
    <name evidence="14" type="ORF">DFR75_10735</name>
</gene>
<dbReference type="Gene3D" id="3.30.559.10">
    <property type="entry name" value="Chloramphenicol acetyltransferase-like domain"/>
    <property type="match status" value="1"/>
</dbReference>
<dbReference type="GO" id="GO:0004144">
    <property type="term" value="F:diacylglycerol O-acyltransferase activity"/>
    <property type="evidence" value="ECO:0007669"/>
    <property type="project" value="UniProtKB-EC"/>
</dbReference>
<keyword evidence="5 11" id="KW-0444">Lipid biosynthesis</keyword>
<dbReference type="EMBL" id="SNXK01000007">
    <property type="protein sequence ID" value="TDP31810.1"/>
    <property type="molecule type" value="Genomic_DNA"/>
</dbReference>
<name>A0A4R6P490_NOCIG</name>
<dbReference type="SUPFAM" id="SSF52777">
    <property type="entry name" value="CoA-dependent acyltransferases"/>
    <property type="match status" value="1"/>
</dbReference>
<dbReference type="PANTHER" id="PTHR31650:SF1">
    <property type="entry name" value="WAX ESTER SYNTHASE_DIACYLGLYCEROL ACYLTRANSFERASE 4-RELATED"/>
    <property type="match status" value="1"/>
</dbReference>
<evidence type="ECO:0000256" key="1">
    <source>
        <dbReference type="ARBA" id="ARBA00004771"/>
    </source>
</evidence>
<dbReference type="InterPro" id="IPR045034">
    <property type="entry name" value="O-acyltransferase_WSD1-like"/>
</dbReference>
<comment type="pathway">
    <text evidence="1 11">Glycerolipid metabolism; triacylglycerol biosynthesis.</text>
</comment>
<comment type="pathway">
    <text evidence="2">Lipid metabolism.</text>
</comment>
<evidence type="ECO:0000256" key="5">
    <source>
        <dbReference type="ARBA" id="ARBA00022516"/>
    </source>
</evidence>
<comment type="catalytic activity">
    <reaction evidence="10 11">
        <text>an acyl-CoA + a 1,2-diacyl-sn-glycerol = a triacyl-sn-glycerol + CoA</text>
        <dbReference type="Rhea" id="RHEA:10868"/>
        <dbReference type="ChEBI" id="CHEBI:17815"/>
        <dbReference type="ChEBI" id="CHEBI:57287"/>
        <dbReference type="ChEBI" id="CHEBI:58342"/>
        <dbReference type="ChEBI" id="CHEBI:64615"/>
        <dbReference type="EC" id="2.3.1.20"/>
    </reaction>
</comment>
<evidence type="ECO:0000256" key="7">
    <source>
        <dbReference type="ARBA" id="ARBA00022798"/>
    </source>
</evidence>
<keyword evidence="9 11" id="KW-0012">Acyltransferase</keyword>
<feature type="domain" description="O-acyltransferase WSD1 C-terminal" evidence="13">
    <location>
        <begin position="294"/>
        <end position="437"/>
    </location>
</feature>
<dbReference type="InterPro" id="IPR004255">
    <property type="entry name" value="O-acyltransferase_WSD1_N"/>
</dbReference>
<proteinExistence type="inferred from homology"/>
<dbReference type="GO" id="GO:0006071">
    <property type="term" value="P:glycerol metabolic process"/>
    <property type="evidence" value="ECO:0007669"/>
    <property type="project" value="UniProtKB-KW"/>
</dbReference>
<evidence type="ECO:0000256" key="3">
    <source>
        <dbReference type="ARBA" id="ARBA00009587"/>
    </source>
</evidence>
<dbReference type="UniPathway" id="UPA00282"/>
<comment type="similarity">
    <text evidence="3 11">Belongs to the long-chain O-acyltransferase family.</text>
</comment>
<dbReference type="InterPro" id="IPR023213">
    <property type="entry name" value="CAT-like_dom_sf"/>
</dbReference>
<keyword evidence="8 11" id="KW-0443">Lipid metabolism</keyword>
<evidence type="ECO:0000256" key="2">
    <source>
        <dbReference type="ARBA" id="ARBA00005189"/>
    </source>
</evidence>
<evidence type="ECO:0000256" key="8">
    <source>
        <dbReference type="ARBA" id="ARBA00023098"/>
    </source>
</evidence>
<dbReference type="GO" id="GO:0019432">
    <property type="term" value="P:triglyceride biosynthetic process"/>
    <property type="evidence" value="ECO:0007669"/>
    <property type="project" value="UniProtKB-UniPathway"/>
</dbReference>
<dbReference type="AlphaFoldDB" id="A0A4R6P490"/>
<dbReference type="InterPro" id="IPR014292">
    <property type="entry name" value="Acyl_transf_WS/DGAT"/>
</dbReference>
<keyword evidence="7 11" id="KW-0319">Glycerol metabolism</keyword>
<dbReference type="NCBIfam" id="TIGR02946">
    <property type="entry name" value="acyl_WS_DGAT"/>
    <property type="match status" value="1"/>
</dbReference>
<evidence type="ECO:0000256" key="9">
    <source>
        <dbReference type="ARBA" id="ARBA00023315"/>
    </source>
</evidence>
<sequence>MSELHPLDGGFMELEDTDRHISLGIGAAAIVAGPAPTRAEFVEWLQSRLDHVDRLRERVRSSRWDLTAPVWEADPHFDLAHHVRWIALPEPNDESALREVIAAELAQRLDRDHPLWQCVVVEHLAGDRWALIVKAHHAMVDGISGISLFERLCEPTEDRSVPEVQPSSPVPGRGRFSFAARIVRLPVTAPRFTITAIRSLVPVVCAAVAPSGSSSLNGPIGRQRRYVVARSSLTDVREIGAAFSASVNDVALAAVTSAYRTLLLRRGEDPGITRLRILVPISVRPGTAGDALDNRVSAIIPHLPVEVSDPVERLDAVHARVTYHRARGEAEAERSMLEVAESLPYAVVAWAFRLAGHFPQRSVAALATNVPGPRRRLALIGRPVLEILPCIPIAMRLRTTIAILSYQQHLVFGITGDYDTTPDIDVLAEGIECGIAELLALAQDRGEGHPSDPVG</sequence>
<dbReference type="RefSeq" id="WP_067487919.1">
    <property type="nucleotide sequence ID" value="NZ_JBHXPO010000001.1"/>
</dbReference>
<evidence type="ECO:0000256" key="10">
    <source>
        <dbReference type="ARBA" id="ARBA00048109"/>
    </source>
</evidence>
<comment type="caution">
    <text evidence="14">The sequence shown here is derived from an EMBL/GenBank/DDBJ whole genome shotgun (WGS) entry which is preliminary data.</text>
</comment>
<evidence type="ECO:0000313" key="15">
    <source>
        <dbReference type="Proteomes" id="UP000295087"/>
    </source>
</evidence>
<keyword evidence="15" id="KW-1185">Reference proteome</keyword>
<evidence type="ECO:0000259" key="13">
    <source>
        <dbReference type="Pfam" id="PF06974"/>
    </source>
</evidence>
<dbReference type="GO" id="GO:0001666">
    <property type="term" value="P:response to hypoxia"/>
    <property type="evidence" value="ECO:0007669"/>
    <property type="project" value="TreeGrafter"/>
</dbReference>
<evidence type="ECO:0000256" key="11">
    <source>
        <dbReference type="RuleBase" id="RU361241"/>
    </source>
</evidence>
<dbReference type="Pfam" id="PF03007">
    <property type="entry name" value="WS_DGAT_cat"/>
    <property type="match status" value="1"/>
</dbReference>
<organism evidence="14 15">
    <name type="scientific">Nocardia ignorata</name>
    <dbReference type="NCBI Taxonomy" id="145285"/>
    <lineage>
        <taxon>Bacteria</taxon>
        <taxon>Bacillati</taxon>
        <taxon>Actinomycetota</taxon>
        <taxon>Actinomycetes</taxon>
        <taxon>Mycobacteriales</taxon>
        <taxon>Nocardiaceae</taxon>
        <taxon>Nocardia</taxon>
    </lineage>
</organism>
<dbReference type="GO" id="GO:0071731">
    <property type="term" value="P:response to nitric oxide"/>
    <property type="evidence" value="ECO:0007669"/>
    <property type="project" value="TreeGrafter"/>
</dbReference>
<dbReference type="Pfam" id="PF06974">
    <property type="entry name" value="WS_DGAT_C"/>
    <property type="match status" value="1"/>
</dbReference>
<dbReference type="EC" id="2.3.1.20" evidence="4 11"/>
<feature type="domain" description="O-acyltransferase WSD1-like N-terminal" evidence="12">
    <location>
        <begin position="4"/>
        <end position="251"/>
    </location>
</feature>
<dbReference type="InterPro" id="IPR009721">
    <property type="entry name" value="O-acyltransferase_WSD1_C"/>
</dbReference>
<dbReference type="PANTHER" id="PTHR31650">
    <property type="entry name" value="O-ACYLTRANSFERASE (WSD1-LIKE) FAMILY PROTEIN"/>
    <property type="match status" value="1"/>
</dbReference>
<protein>
    <recommendedName>
        <fullName evidence="4 11">Diacylglycerol O-acyltransferase</fullName>
        <ecNumber evidence="4 11">2.3.1.20</ecNumber>
    </recommendedName>
</protein>
<evidence type="ECO:0000256" key="4">
    <source>
        <dbReference type="ARBA" id="ARBA00013244"/>
    </source>
</evidence>
<reference evidence="14 15" key="1">
    <citation type="submission" date="2019-03" db="EMBL/GenBank/DDBJ databases">
        <title>Genomic Encyclopedia of Type Strains, Phase IV (KMG-IV): sequencing the most valuable type-strain genomes for metagenomic binning, comparative biology and taxonomic classification.</title>
        <authorList>
            <person name="Goeker M."/>
        </authorList>
    </citation>
    <scope>NUCLEOTIDE SEQUENCE [LARGE SCALE GENOMIC DNA]</scope>
    <source>
        <strain evidence="14 15">DSM 44496</strain>
    </source>
</reference>
<dbReference type="GO" id="GO:0005886">
    <property type="term" value="C:plasma membrane"/>
    <property type="evidence" value="ECO:0007669"/>
    <property type="project" value="TreeGrafter"/>
</dbReference>